<evidence type="ECO:0000313" key="5">
    <source>
        <dbReference type="EMBL" id="UOE36155.1"/>
    </source>
</evidence>
<dbReference type="GO" id="GO:0009003">
    <property type="term" value="F:signal peptidase activity"/>
    <property type="evidence" value="ECO:0007669"/>
    <property type="project" value="UniProtKB-EC"/>
</dbReference>
<dbReference type="PANTHER" id="PTHR43390">
    <property type="entry name" value="SIGNAL PEPTIDASE I"/>
    <property type="match status" value="1"/>
</dbReference>
<gene>
    <name evidence="5" type="primary">lepB</name>
    <name evidence="5" type="ORF">MTP16_11050</name>
</gene>
<keyword evidence="3" id="KW-0645">Protease</keyword>
<dbReference type="CDD" id="cd06530">
    <property type="entry name" value="S26_SPase_I"/>
    <property type="match status" value="1"/>
</dbReference>
<dbReference type="NCBIfam" id="TIGR02227">
    <property type="entry name" value="sigpep_I_bact"/>
    <property type="match status" value="1"/>
</dbReference>
<protein>
    <recommendedName>
        <fullName evidence="2 3">Signal peptidase I</fullName>
        <ecNumber evidence="3">3.4.21.89</ecNumber>
    </recommendedName>
</protein>
<name>A0ABY4BAG9_9BACT</name>
<comment type="catalytic activity">
    <reaction evidence="3">
        <text>Cleavage of hydrophobic, N-terminal signal or leader sequences from secreted and periplasmic proteins.</text>
        <dbReference type="EC" id="3.4.21.89"/>
    </reaction>
</comment>
<comment type="similarity">
    <text evidence="1 3">Belongs to the peptidase S26 family.</text>
</comment>
<dbReference type="InterPro" id="IPR000223">
    <property type="entry name" value="Pept_S26A_signal_pept_1"/>
</dbReference>
<dbReference type="RefSeq" id="WP_243519692.1">
    <property type="nucleotide sequence ID" value="NZ_CP094534.1"/>
</dbReference>
<dbReference type="SUPFAM" id="SSF51306">
    <property type="entry name" value="LexA/Signal peptidase"/>
    <property type="match status" value="1"/>
</dbReference>
<dbReference type="InterPro" id="IPR019533">
    <property type="entry name" value="Peptidase_S26"/>
</dbReference>
<dbReference type="PRINTS" id="PR00727">
    <property type="entry name" value="LEADERPTASE"/>
</dbReference>
<dbReference type="PANTHER" id="PTHR43390:SF1">
    <property type="entry name" value="CHLOROPLAST PROCESSING PEPTIDASE"/>
    <property type="match status" value="1"/>
</dbReference>
<keyword evidence="3 5" id="KW-0378">Hydrolase</keyword>
<dbReference type="Gene3D" id="2.10.109.10">
    <property type="entry name" value="Umud Fragment, subunit A"/>
    <property type="match status" value="1"/>
</dbReference>
<dbReference type="Pfam" id="PF10502">
    <property type="entry name" value="Peptidase_S26"/>
    <property type="match status" value="1"/>
</dbReference>
<sequence>MALGALVLVLWVAGRLTHAFDFYHTPSDSNAPSFHIGDRFFASPLLKPERLDFIVFRTRLPEDGTTIFINRLCGLPGDTVALRRGRLFVNGQDLDAGLRLAHHYSLARTDFARLPRTLWMDTTGIVPLDDSLHRVGLADADAARLARRAVRQVQSAGYPNPAILRTFPVGRNEDNFGPVVVPAGAYFVLGDNRQNARDSRYIGWVRQADVAGTVLGRH</sequence>
<dbReference type="EC" id="3.4.21.89" evidence="3"/>
<dbReference type="CDD" id="cd06462">
    <property type="entry name" value="Peptidase_S24_S26"/>
    <property type="match status" value="1"/>
</dbReference>
<organism evidence="5 6">
    <name type="scientific">Hymenobacter monticola</name>
    <dbReference type="NCBI Taxonomy" id="1705399"/>
    <lineage>
        <taxon>Bacteria</taxon>
        <taxon>Pseudomonadati</taxon>
        <taxon>Bacteroidota</taxon>
        <taxon>Cytophagia</taxon>
        <taxon>Cytophagales</taxon>
        <taxon>Hymenobacteraceae</taxon>
        <taxon>Hymenobacter</taxon>
    </lineage>
</organism>
<dbReference type="EMBL" id="CP094534">
    <property type="protein sequence ID" value="UOE36155.1"/>
    <property type="molecule type" value="Genomic_DNA"/>
</dbReference>
<proteinExistence type="inferred from homology"/>
<keyword evidence="6" id="KW-1185">Reference proteome</keyword>
<evidence type="ECO:0000256" key="2">
    <source>
        <dbReference type="ARBA" id="ARBA00019232"/>
    </source>
</evidence>
<evidence type="ECO:0000259" key="4">
    <source>
        <dbReference type="Pfam" id="PF10502"/>
    </source>
</evidence>
<dbReference type="Proteomes" id="UP000831390">
    <property type="component" value="Chromosome"/>
</dbReference>
<evidence type="ECO:0000256" key="1">
    <source>
        <dbReference type="ARBA" id="ARBA00009370"/>
    </source>
</evidence>
<evidence type="ECO:0000256" key="3">
    <source>
        <dbReference type="RuleBase" id="RU362042"/>
    </source>
</evidence>
<evidence type="ECO:0000313" key="6">
    <source>
        <dbReference type="Proteomes" id="UP000831390"/>
    </source>
</evidence>
<reference evidence="5 6" key="1">
    <citation type="submission" date="2022-03" db="EMBL/GenBank/DDBJ databases">
        <title>Hymenobactersp. isolated from the air.</title>
        <authorList>
            <person name="Won M."/>
            <person name="Kwon S.-W."/>
        </authorList>
    </citation>
    <scope>NUCLEOTIDE SEQUENCE [LARGE SCALE GENOMIC DNA]</scope>
    <source>
        <strain evidence="5 6">KACC 22596</strain>
    </source>
</reference>
<dbReference type="InterPro" id="IPR036286">
    <property type="entry name" value="LexA/Signal_pep-like_sf"/>
</dbReference>
<comment type="subcellular location">
    <subcellularLocation>
        <location evidence="3">Membrane</location>
        <topology evidence="3">Single-pass type II membrane protein</topology>
    </subcellularLocation>
</comment>
<accession>A0ABY4BAG9</accession>
<feature type="domain" description="Peptidase S26" evidence="4">
    <location>
        <begin position="6"/>
        <end position="214"/>
    </location>
</feature>